<dbReference type="AlphaFoldDB" id="A0AAJ1AJT2"/>
<dbReference type="Proteomes" id="UP001197609">
    <property type="component" value="Unassembled WGS sequence"/>
</dbReference>
<dbReference type="EMBL" id="JAIOIU010000164">
    <property type="protein sequence ID" value="MBZ0161015.1"/>
    <property type="molecule type" value="Genomic_DNA"/>
</dbReference>
<organism evidence="1 2">
    <name type="scientific">Candidatus Methylomirabilis tolerans</name>
    <dbReference type="NCBI Taxonomy" id="3123416"/>
    <lineage>
        <taxon>Bacteria</taxon>
        <taxon>Candidatus Methylomirabilota</taxon>
        <taxon>Candidatus Methylomirabilia</taxon>
        <taxon>Candidatus Methylomirabilales</taxon>
        <taxon>Candidatus Methylomirabilaceae</taxon>
        <taxon>Candidatus Methylomirabilis</taxon>
    </lineage>
</organism>
<gene>
    <name evidence="1" type="ORF">K8G79_12935</name>
</gene>
<proteinExistence type="predicted"/>
<evidence type="ECO:0000313" key="1">
    <source>
        <dbReference type="EMBL" id="MBZ0161015.1"/>
    </source>
</evidence>
<name>A0AAJ1AJT2_9BACT</name>
<sequence length="56" mass="6168">MPSTIGMPVHDTLTHISTLSQSDRLWFERCEVVGNTIVAPHPNESLGIRQIRPTGA</sequence>
<accession>A0AAJ1AJT2</accession>
<evidence type="ECO:0000313" key="2">
    <source>
        <dbReference type="Proteomes" id="UP001197609"/>
    </source>
</evidence>
<reference evidence="1 2" key="1">
    <citation type="journal article" date="2021" name="bioRxiv">
        <title>Unraveling nitrogen, sulfur and carbon metabolic pathways and microbial community transcriptional responses to substrate deprivation and toxicity stresses in a bioreactor mimicking anoxic brackish coastal sediment conditions.</title>
        <authorList>
            <person name="Martins P.D."/>
            <person name="Echeveste M.J."/>
            <person name="Arshad A."/>
            <person name="Kurth J."/>
            <person name="Ouboter H."/>
            <person name="Jetten M.S.M."/>
            <person name="Welte C.U."/>
        </authorList>
    </citation>
    <scope>NUCLEOTIDE SEQUENCE [LARGE SCALE GENOMIC DNA]</scope>
    <source>
        <strain evidence="1">MAG_38</strain>
    </source>
</reference>
<protein>
    <submittedName>
        <fullName evidence="1">Uncharacterized protein</fullName>
    </submittedName>
</protein>
<comment type="caution">
    <text evidence="1">The sequence shown here is derived from an EMBL/GenBank/DDBJ whole genome shotgun (WGS) entry which is preliminary data.</text>
</comment>